<dbReference type="RefSeq" id="WP_092873271.1">
    <property type="nucleotide sequence ID" value="NZ_FOJY01000015.1"/>
</dbReference>
<dbReference type="GO" id="GO:0003887">
    <property type="term" value="F:DNA-directed DNA polymerase activity"/>
    <property type="evidence" value="ECO:0007669"/>
    <property type="project" value="UniProtKB-KW"/>
</dbReference>
<evidence type="ECO:0000256" key="3">
    <source>
        <dbReference type="ARBA" id="ARBA00022679"/>
    </source>
</evidence>
<evidence type="ECO:0000256" key="2">
    <source>
        <dbReference type="ARBA" id="ARBA00017703"/>
    </source>
</evidence>
<dbReference type="OrthoDB" id="9775929at2"/>
<dbReference type="InterPro" id="IPR027417">
    <property type="entry name" value="P-loop_NTPase"/>
</dbReference>
<reference evidence="11 12" key="1">
    <citation type="submission" date="2016-10" db="EMBL/GenBank/DDBJ databases">
        <authorList>
            <person name="de Groot N.N."/>
        </authorList>
    </citation>
    <scope>NUCLEOTIDE SEQUENCE [LARGE SCALE GENOMIC DNA]</scope>
    <source>
        <strain evidence="11 12">DSM 5522</strain>
    </source>
</reference>
<dbReference type="PANTHER" id="PTHR34388">
    <property type="entry name" value="DNA POLYMERASE III SUBUNIT DELTA"/>
    <property type="match status" value="1"/>
</dbReference>
<keyword evidence="3" id="KW-0808">Transferase</keyword>
<evidence type="ECO:0000256" key="6">
    <source>
        <dbReference type="ARBA" id="ARBA00022932"/>
    </source>
</evidence>
<evidence type="ECO:0000259" key="9">
    <source>
        <dbReference type="Pfam" id="PF06144"/>
    </source>
</evidence>
<evidence type="ECO:0000259" key="10">
    <source>
        <dbReference type="Pfam" id="PF21694"/>
    </source>
</evidence>
<dbReference type="InterPro" id="IPR005790">
    <property type="entry name" value="DNA_polIII_delta"/>
</dbReference>
<evidence type="ECO:0000256" key="4">
    <source>
        <dbReference type="ARBA" id="ARBA00022695"/>
    </source>
</evidence>
<dbReference type="GO" id="GO:0003677">
    <property type="term" value="F:DNA binding"/>
    <property type="evidence" value="ECO:0007669"/>
    <property type="project" value="InterPro"/>
</dbReference>
<dbReference type="InterPro" id="IPR010372">
    <property type="entry name" value="DNA_pol3_delta_N"/>
</dbReference>
<proteinExistence type="inferred from homology"/>
<dbReference type="SUPFAM" id="SSF52540">
    <property type="entry name" value="P-loop containing nucleoside triphosphate hydrolases"/>
    <property type="match status" value="1"/>
</dbReference>
<dbReference type="Gene3D" id="1.20.272.10">
    <property type="match status" value="1"/>
</dbReference>
<dbReference type="Pfam" id="PF06144">
    <property type="entry name" value="DNA_pol3_delta"/>
    <property type="match status" value="1"/>
</dbReference>
<dbReference type="STRING" id="1120918.SAMN05216249_1155"/>
<organism evidence="11 12">
    <name type="scientific">Acetitomaculum ruminis DSM 5522</name>
    <dbReference type="NCBI Taxonomy" id="1120918"/>
    <lineage>
        <taxon>Bacteria</taxon>
        <taxon>Bacillati</taxon>
        <taxon>Bacillota</taxon>
        <taxon>Clostridia</taxon>
        <taxon>Lachnospirales</taxon>
        <taxon>Lachnospiraceae</taxon>
        <taxon>Acetitomaculum</taxon>
    </lineage>
</organism>
<evidence type="ECO:0000256" key="8">
    <source>
        <dbReference type="ARBA" id="ARBA00049244"/>
    </source>
</evidence>
<feature type="domain" description="DNA polymerase III delta subunit-like C-terminal" evidence="10">
    <location>
        <begin position="213"/>
        <end position="333"/>
    </location>
</feature>
<dbReference type="InterPro" id="IPR048466">
    <property type="entry name" value="DNA_pol3_delta-like_C"/>
</dbReference>
<dbReference type="Pfam" id="PF21694">
    <property type="entry name" value="DNA_pol3_delta_C"/>
    <property type="match status" value="1"/>
</dbReference>
<dbReference type="EMBL" id="FOJY01000015">
    <property type="protein sequence ID" value="SFB24553.1"/>
    <property type="molecule type" value="Genomic_DNA"/>
</dbReference>
<dbReference type="AlphaFoldDB" id="A0A1I0ZK14"/>
<keyword evidence="6" id="KW-0239">DNA-directed DNA polymerase</keyword>
<dbReference type="EC" id="2.7.7.7" evidence="1"/>
<feature type="domain" description="DNA polymerase III delta N-terminal" evidence="9">
    <location>
        <begin position="26"/>
        <end position="140"/>
    </location>
</feature>
<comment type="similarity">
    <text evidence="7">Belongs to the DNA polymerase HolA subunit family.</text>
</comment>
<sequence length="335" mass="38758">MAKKQNKDTFSEINDDIANNKLKTLYLLHGEEEYLKILYKNRIKNLLSATDNSMNYQSFYGGETEEEKIIEACETLPFLSDKRLVLVEDSGFFKKGGVTKLEEYFKDIPETTCLLFIEKETDGRGKLYKSLKKYGLVLDCSRQDEDTLKKWIMSSLKKEKLLITRDALDRFLALCGNDMENIQTELEKLISYCNGLEGIQIFDVENICCKTIENHIFEMIDLICNKRSKDALNLYYDLLKLKEAPMKILALIIRQFNILLKVRSLSNGKFSKTEMAKEAGVMTYFIDKYITMSKHYTINELIDILKYCSDTDNAIKTGLMEDKLSIEVLIVRLAT</sequence>
<dbReference type="GO" id="GO:0009360">
    <property type="term" value="C:DNA polymerase III complex"/>
    <property type="evidence" value="ECO:0007669"/>
    <property type="project" value="InterPro"/>
</dbReference>
<keyword evidence="12" id="KW-1185">Reference proteome</keyword>
<dbReference type="Gene3D" id="1.10.8.60">
    <property type="match status" value="1"/>
</dbReference>
<evidence type="ECO:0000313" key="12">
    <source>
        <dbReference type="Proteomes" id="UP000198838"/>
    </source>
</evidence>
<keyword evidence="4" id="KW-0548">Nucleotidyltransferase</keyword>
<evidence type="ECO:0000313" key="11">
    <source>
        <dbReference type="EMBL" id="SFB24553.1"/>
    </source>
</evidence>
<dbReference type="SUPFAM" id="SSF48019">
    <property type="entry name" value="post-AAA+ oligomerization domain-like"/>
    <property type="match status" value="1"/>
</dbReference>
<dbReference type="Proteomes" id="UP000198838">
    <property type="component" value="Unassembled WGS sequence"/>
</dbReference>
<evidence type="ECO:0000256" key="5">
    <source>
        <dbReference type="ARBA" id="ARBA00022705"/>
    </source>
</evidence>
<dbReference type="GO" id="GO:0006261">
    <property type="term" value="P:DNA-templated DNA replication"/>
    <property type="evidence" value="ECO:0007669"/>
    <property type="project" value="TreeGrafter"/>
</dbReference>
<comment type="catalytic activity">
    <reaction evidence="8">
        <text>DNA(n) + a 2'-deoxyribonucleoside 5'-triphosphate = DNA(n+1) + diphosphate</text>
        <dbReference type="Rhea" id="RHEA:22508"/>
        <dbReference type="Rhea" id="RHEA-COMP:17339"/>
        <dbReference type="Rhea" id="RHEA-COMP:17340"/>
        <dbReference type="ChEBI" id="CHEBI:33019"/>
        <dbReference type="ChEBI" id="CHEBI:61560"/>
        <dbReference type="ChEBI" id="CHEBI:173112"/>
        <dbReference type="EC" id="2.7.7.7"/>
    </reaction>
</comment>
<protein>
    <recommendedName>
        <fullName evidence="2">DNA polymerase III subunit delta</fullName>
        <ecNumber evidence="1">2.7.7.7</ecNumber>
    </recommendedName>
</protein>
<gene>
    <name evidence="11" type="ORF">SAMN05216249_1155</name>
</gene>
<dbReference type="PANTHER" id="PTHR34388:SF1">
    <property type="entry name" value="DNA POLYMERASE III SUBUNIT DELTA"/>
    <property type="match status" value="1"/>
</dbReference>
<keyword evidence="5" id="KW-0235">DNA replication</keyword>
<name>A0A1I0ZK14_9FIRM</name>
<evidence type="ECO:0000256" key="7">
    <source>
        <dbReference type="ARBA" id="ARBA00034754"/>
    </source>
</evidence>
<dbReference type="InterPro" id="IPR008921">
    <property type="entry name" value="DNA_pol3_clamp-load_cplx_C"/>
</dbReference>
<evidence type="ECO:0000256" key="1">
    <source>
        <dbReference type="ARBA" id="ARBA00012417"/>
    </source>
</evidence>
<dbReference type="NCBIfam" id="TIGR01128">
    <property type="entry name" value="holA"/>
    <property type="match status" value="1"/>
</dbReference>
<dbReference type="Gene3D" id="3.40.50.300">
    <property type="entry name" value="P-loop containing nucleotide triphosphate hydrolases"/>
    <property type="match status" value="1"/>
</dbReference>
<accession>A0A1I0ZK14</accession>